<keyword evidence="2" id="KW-1185">Reference proteome</keyword>
<feature type="chain" id="PRO_5037587450" evidence="1">
    <location>
        <begin position="22"/>
        <end position="162"/>
    </location>
</feature>
<dbReference type="Proteomes" id="UP000887566">
    <property type="component" value="Unplaced"/>
</dbReference>
<sequence length="162" mass="17735">MLLRLVAVSLMMTACASEALGATVNCTAASGEIDVCLRGPGQKKSFMQYNTEWLNGNVAGVTSLLKKKKTSGCIKASVWPDIQAWIKIFTPSKTTVAIMKSLSKAQIKTIVEILYDRTNKKHQKKAGAVGKVINEKYANLSEADKKEEAEWNTKFKEACGFV</sequence>
<accession>A0A914XB53</accession>
<dbReference type="AlphaFoldDB" id="A0A914XB53"/>
<protein>
    <submittedName>
        <fullName evidence="3">Uncharacterized protein</fullName>
    </submittedName>
</protein>
<evidence type="ECO:0000313" key="2">
    <source>
        <dbReference type="Proteomes" id="UP000887566"/>
    </source>
</evidence>
<organism evidence="2 3">
    <name type="scientific">Plectus sambesii</name>
    <dbReference type="NCBI Taxonomy" id="2011161"/>
    <lineage>
        <taxon>Eukaryota</taxon>
        <taxon>Metazoa</taxon>
        <taxon>Ecdysozoa</taxon>
        <taxon>Nematoda</taxon>
        <taxon>Chromadorea</taxon>
        <taxon>Plectida</taxon>
        <taxon>Plectina</taxon>
        <taxon>Plectoidea</taxon>
        <taxon>Plectidae</taxon>
        <taxon>Plectus</taxon>
    </lineage>
</organism>
<feature type="signal peptide" evidence="1">
    <location>
        <begin position="1"/>
        <end position="21"/>
    </location>
</feature>
<evidence type="ECO:0000256" key="1">
    <source>
        <dbReference type="SAM" id="SignalP"/>
    </source>
</evidence>
<evidence type="ECO:0000313" key="3">
    <source>
        <dbReference type="WBParaSite" id="PSAMB.scaffold7196size8067.g29763.t1"/>
    </source>
</evidence>
<keyword evidence="1" id="KW-0732">Signal</keyword>
<proteinExistence type="predicted"/>
<dbReference type="WBParaSite" id="PSAMB.scaffold7196size8067.g29763.t1">
    <property type="protein sequence ID" value="PSAMB.scaffold7196size8067.g29763.t1"/>
    <property type="gene ID" value="PSAMB.scaffold7196size8067.g29763"/>
</dbReference>
<reference evidence="3" key="1">
    <citation type="submission" date="2022-11" db="UniProtKB">
        <authorList>
            <consortium name="WormBaseParasite"/>
        </authorList>
    </citation>
    <scope>IDENTIFICATION</scope>
</reference>
<dbReference type="PROSITE" id="PS51257">
    <property type="entry name" value="PROKAR_LIPOPROTEIN"/>
    <property type="match status" value="1"/>
</dbReference>
<name>A0A914XB53_9BILA</name>